<evidence type="ECO:0000256" key="8">
    <source>
        <dbReference type="ARBA" id="ARBA00022839"/>
    </source>
</evidence>
<keyword evidence="3 9" id="KW-0540">Nuclease</keyword>
<dbReference type="InterPro" id="IPR004859">
    <property type="entry name" value="Xrn1_N"/>
</dbReference>
<reference evidence="13" key="2">
    <citation type="submission" date="2020-07" db="EMBL/GenBank/DDBJ databases">
        <authorList>
            <person name="Vera ALvarez R."/>
            <person name="Arias-Moreno D.M."/>
            <person name="Jimenez-Jacinto V."/>
            <person name="Jimenez-Bremont J.F."/>
            <person name="Swaminathan K."/>
            <person name="Moose S.P."/>
            <person name="Guerrero-Gonzalez M.L."/>
            <person name="Marino-Ramirez L."/>
            <person name="Landsman D."/>
            <person name="Rodriguez-Kessler M."/>
            <person name="Delgado-Sanchez P."/>
        </authorList>
    </citation>
    <scope>NUCLEOTIDE SEQUENCE</scope>
    <source>
        <tissue evidence="13">Cladode</tissue>
    </source>
</reference>
<name>A0A7C9ACL5_OPUST</name>
<keyword evidence="5 10" id="KW-0863">Zinc-finger</keyword>
<dbReference type="GO" id="GO:0010587">
    <property type="term" value="P:miRNA catabolic process"/>
    <property type="evidence" value="ECO:0007669"/>
    <property type="project" value="UniProtKB-ARBA"/>
</dbReference>
<dbReference type="PANTHER" id="PTHR12341:SF74">
    <property type="entry name" value="5'-3' EXORIBONUCLEASE 4"/>
    <property type="match status" value="1"/>
</dbReference>
<reference evidence="13" key="1">
    <citation type="journal article" date="2013" name="J. Plant Res.">
        <title>Effect of fungi and light on seed germination of three Opuntia species from semiarid lands of central Mexico.</title>
        <authorList>
            <person name="Delgado-Sanchez P."/>
            <person name="Jimenez-Bremont J.F."/>
            <person name="Guerrero-Gonzalez Mde L."/>
            <person name="Flores J."/>
        </authorList>
    </citation>
    <scope>NUCLEOTIDE SEQUENCE</scope>
    <source>
        <tissue evidence="13">Cladode</tissue>
    </source>
</reference>
<feature type="region of interest" description="Disordered" evidence="11">
    <location>
        <begin position="738"/>
        <end position="759"/>
    </location>
</feature>
<evidence type="ECO:0000313" key="13">
    <source>
        <dbReference type="EMBL" id="MBA4663477.1"/>
    </source>
</evidence>
<evidence type="ECO:0000256" key="5">
    <source>
        <dbReference type="ARBA" id="ARBA00022771"/>
    </source>
</evidence>
<dbReference type="PANTHER" id="PTHR12341">
    <property type="entry name" value="5'-&gt;3' EXORIBONUCLEASE"/>
    <property type="match status" value="1"/>
</dbReference>
<keyword evidence="2 9" id="KW-0507">mRNA processing</keyword>
<dbReference type="Gene3D" id="3.40.50.12390">
    <property type="match status" value="2"/>
</dbReference>
<dbReference type="FunFam" id="3.40.50.12390:FF:000003">
    <property type="entry name" value="5'-3' exoribonuclease"/>
    <property type="match status" value="1"/>
</dbReference>
<keyword evidence="4" id="KW-0479">Metal-binding</keyword>
<dbReference type="GO" id="GO:0000956">
    <property type="term" value="P:nuclear-transcribed mRNA catabolic process"/>
    <property type="evidence" value="ECO:0007669"/>
    <property type="project" value="TreeGrafter"/>
</dbReference>
<dbReference type="GO" id="GO:0003723">
    <property type="term" value="F:RNA binding"/>
    <property type="evidence" value="ECO:0007669"/>
    <property type="project" value="TreeGrafter"/>
</dbReference>
<dbReference type="InterPro" id="IPR036875">
    <property type="entry name" value="Znf_CCHC_sf"/>
</dbReference>
<dbReference type="GO" id="GO:0008270">
    <property type="term" value="F:zinc ion binding"/>
    <property type="evidence" value="ECO:0007669"/>
    <property type="project" value="UniProtKB-KW"/>
</dbReference>
<feature type="region of interest" description="Disordered" evidence="11">
    <location>
        <begin position="422"/>
        <end position="447"/>
    </location>
</feature>
<dbReference type="Pfam" id="PF03159">
    <property type="entry name" value="XRN_N"/>
    <property type="match status" value="1"/>
</dbReference>
<keyword evidence="7" id="KW-0862">Zinc</keyword>
<dbReference type="GO" id="GO:0004534">
    <property type="term" value="F:5'-3' RNA exonuclease activity"/>
    <property type="evidence" value="ECO:0007669"/>
    <property type="project" value="UniProtKB-UniRule"/>
</dbReference>
<dbReference type="EMBL" id="GISG01220418">
    <property type="protein sequence ID" value="MBA4663477.1"/>
    <property type="molecule type" value="Transcribed_RNA"/>
</dbReference>
<keyword evidence="8 9" id="KW-0269">Exonuclease</keyword>
<proteinExistence type="inferred from homology"/>
<dbReference type="SMART" id="SM00343">
    <property type="entry name" value="ZnF_C2HC"/>
    <property type="match status" value="1"/>
</dbReference>
<dbReference type="GO" id="GO:0005634">
    <property type="term" value="C:nucleus"/>
    <property type="evidence" value="ECO:0007669"/>
    <property type="project" value="InterPro"/>
</dbReference>
<dbReference type="Pfam" id="PF17846">
    <property type="entry name" value="XRN_M"/>
    <property type="match status" value="2"/>
</dbReference>
<evidence type="ECO:0000256" key="1">
    <source>
        <dbReference type="ARBA" id="ARBA00006994"/>
    </source>
</evidence>
<dbReference type="AlphaFoldDB" id="A0A7C9ACL5"/>
<sequence>MGVPAFYRWLADRYPLAISDVVEEEPVVDEIGVLHPVDVLRPNPNGLEFDNLYLDMNGIIHPCFHPEGKPAPATYDDVFKSIFAYIDHLFSLVRPRKILYMAIDGVAPRAKMNQQRSRRFRAAKDAAEAEAEEERLMKEFEAEGRTLASKEKPETCDSNVITPGTEFMFVLSVALQYYVQNRVNHHPGWRRIKVILSDANVPGEGEHKIISYIRLQRNLPGFDPNTRHCLYGLDADLIMLALATHEVHFSILREVVTLPSQKEKCFRCGEVGHWAADCPGKPHGQNSKEHLVDDTPIYKKKYQFLNIWVLREYLQYDLDIPAPPFKTDFERLVDDFVFLCFFVGNDFLPHMPTLEIREGSINLLMHVYRREFAAMGGYLTEAGEVFLDRVEHFVQSVAVHEDQIFQKRARIQQIIESNEELKNRARRESKDSPEEPPPPPRLPVEDKIKLGEPGYKERYYTEKFGASSLEDIDKIRKEVVLNYVEGLCWVCRYYYQGVCSWQWFYPYHYAPFASDLKDLTDLEITFFLGEPFKPFDQLLGTLPAASSDALPEMYRKLMTEKSSPLLDFYPDDFEIDMNGKRFAWQGVAKLPFIDERKLLAATKKLEDTLTVEEQCRNSVMHDLLYVHPAHPFALQIVSYYQFYYQCPPYQRYGWPIDFNASGGMNGFLWLSQRNGWRQVVPSPVGGLPDIVNNQALNITYVNPLPHKHVPEPPKGVIMPAKEIQYSDVKPFPPLWHEDNGNRRQFGRERPQGPGAMRGPQLGEAAHRLVKNTLNIRHSDSSPGYLEHMPHRDHPGNYMFHRPRPSGPTGYGRGYYDDTNYYYRHHNVPRTMHNGPRLPCEMHGSRHNVMDEDRSRHPEDYRDLGTAMSNLRLEGSGNRQSAPMRPMIQTSPGQMRNPQYKSVQNGSRLPSPPVKWVNRPETGN</sequence>
<dbReference type="InterPro" id="IPR041412">
    <property type="entry name" value="Xrn1_helical"/>
</dbReference>
<dbReference type="InterPro" id="IPR027073">
    <property type="entry name" value="5_3_exoribonuclease"/>
</dbReference>
<evidence type="ECO:0000256" key="2">
    <source>
        <dbReference type="ARBA" id="ARBA00022664"/>
    </source>
</evidence>
<evidence type="ECO:0000256" key="11">
    <source>
        <dbReference type="SAM" id="MobiDB-lite"/>
    </source>
</evidence>
<accession>A0A7C9ACL5</accession>
<dbReference type="InterPro" id="IPR001878">
    <property type="entry name" value="Znf_CCHC"/>
</dbReference>
<protein>
    <recommendedName>
        <fullName evidence="9">5'-3' exoribonuclease</fullName>
        <ecNumber evidence="9">3.1.13.-</ecNumber>
    </recommendedName>
</protein>
<keyword evidence="6 9" id="KW-0378">Hydrolase</keyword>
<evidence type="ECO:0000256" key="4">
    <source>
        <dbReference type="ARBA" id="ARBA00022723"/>
    </source>
</evidence>
<feature type="compositionally biased region" description="Basic and acidic residues" evidence="11">
    <location>
        <begin position="738"/>
        <end position="750"/>
    </location>
</feature>
<feature type="compositionally biased region" description="Basic and acidic residues" evidence="11">
    <location>
        <begin position="422"/>
        <end position="433"/>
    </location>
</feature>
<dbReference type="SUPFAM" id="SSF57756">
    <property type="entry name" value="Retrovirus zinc finger-like domains"/>
    <property type="match status" value="1"/>
</dbReference>
<comment type="similarity">
    <text evidence="1 9">Belongs to the 5'-3' exonuclease family. XRN2/RAT1 subfamily.</text>
</comment>
<evidence type="ECO:0000256" key="6">
    <source>
        <dbReference type="ARBA" id="ARBA00022801"/>
    </source>
</evidence>
<feature type="region of interest" description="Disordered" evidence="11">
    <location>
        <begin position="872"/>
        <end position="923"/>
    </location>
</feature>
<evidence type="ECO:0000256" key="7">
    <source>
        <dbReference type="ARBA" id="ARBA00022833"/>
    </source>
</evidence>
<dbReference type="Pfam" id="PF00098">
    <property type="entry name" value="zf-CCHC"/>
    <property type="match status" value="1"/>
</dbReference>
<dbReference type="PROSITE" id="PS50158">
    <property type="entry name" value="ZF_CCHC"/>
    <property type="match status" value="1"/>
</dbReference>
<feature type="compositionally biased region" description="Polar residues" evidence="11">
    <location>
        <begin position="887"/>
        <end position="907"/>
    </location>
</feature>
<evidence type="ECO:0000256" key="3">
    <source>
        <dbReference type="ARBA" id="ARBA00022722"/>
    </source>
</evidence>
<evidence type="ECO:0000256" key="10">
    <source>
        <dbReference type="PROSITE-ProRule" id="PRU00047"/>
    </source>
</evidence>
<dbReference type="FunFam" id="1.25.40.1050:FF:000002">
    <property type="entry name" value="5'-3' exoribonuclease"/>
    <property type="match status" value="1"/>
</dbReference>
<dbReference type="Gene3D" id="1.25.40.1050">
    <property type="match status" value="1"/>
</dbReference>
<dbReference type="InterPro" id="IPR017151">
    <property type="entry name" value="Xrn2/3/4"/>
</dbReference>
<dbReference type="FunFam" id="3.40.50.12390:FF:000001">
    <property type="entry name" value="5'-3' exoribonuclease"/>
    <property type="match status" value="1"/>
</dbReference>
<dbReference type="CDD" id="cd18673">
    <property type="entry name" value="PIN_XRN1-2-like"/>
    <property type="match status" value="1"/>
</dbReference>
<evidence type="ECO:0000256" key="9">
    <source>
        <dbReference type="PIRNR" id="PIRNR037239"/>
    </source>
</evidence>
<dbReference type="GO" id="GO:0006397">
    <property type="term" value="P:mRNA processing"/>
    <property type="evidence" value="ECO:0007669"/>
    <property type="project" value="UniProtKB-UniRule"/>
</dbReference>
<dbReference type="EC" id="3.1.13.-" evidence="9"/>
<dbReference type="PIRSF" id="PIRSF037239">
    <property type="entry name" value="Exonuclease_Xrn2"/>
    <property type="match status" value="1"/>
</dbReference>
<comment type="function">
    <text evidence="9">Possesses 5'-&gt;3' exoribonuclease activity. Acts as an endogenous post-transcriptional gene silencing (PTGS) suppressor.</text>
</comment>
<organism evidence="13">
    <name type="scientific">Opuntia streptacantha</name>
    <name type="common">Prickly pear cactus</name>
    <name type="synonym">Opuntia cardona</name>
    <dbReference type="NCBI Taxonomy" id="393608"/>
    <lineage>
        <taxon>Eukaryota</taxon>
        <taxon>Viridiplantae</taxon>
        <taxon>Streptophyta</taxon>
        <taxon>Embryophyta</taxon>
        <taxon>Tracheophyta</taxon>
        <taxon>Spermatophyta</taxon>
        <taxon>Magnoliopsida</taxon>
        <taxon>eudicotyledons</taxon>
        <taxon>Gunneridae</taxon>
        <taxon>Pentapetalae</taxon>
        <taxon>Caryophyllales</taxon>
        <taxon>Cactineae</taxon>
        <taxon>Cactaceae</taxon>
        <taxon>Opuntioideae</taxon>
        <taxon>Opuntia</taxon>
    </lineage>
</organism>
<evidence type="ECO:0000259" key="12">
    <source>
        <dbReference type="PROSITE" id="PS50158"/>
    </source>
</evidence>
<feature type="domain" description="CCHC-type" evidence="12">
    <location>
        <begin position="264"/>
        <end position="279"/>
    </location>
</feature>